<organism evidence="5">
    <name type="scientific">bioreactor metagenome</name>
    <dbReference type="NCBI Taxonomy" id="1076179"/>
    <lineage>
        <taxon>unclassified sequences</taxon>
        <taxon>metagenomes</taxon>
        <taxon>ecological metagenomes</taxon>
    </lineage>
</organism>
<evidence type="ECO:0000256" key="3">
    <source>
        <dbReference type="ARBA" id="ARBA00023163"/>
    </source>
</evidence>
<evidence type="ECO:0000259" key="4">
    <source>
        <dbReference type="Pfam" id="PF13377"/>
    </source>
</evidence>
<protein>
    <submittedName>
        <fullName evidence="5">Lactose operon repressor</fullName>
    </submittedName>
</protein>
<dbReference type="InterPro" id="IPR046335">
    <property type="entry name" value="LacI/GalR-like_sensor"/>
</dbReference>
<dbReference type="InterPro" id="IPR028082">
    <property type="entry name" value="Peripla_BP_I"/>
</dbReference>
<keyword evidence="3" id="KW-0804">Transcription</keyword>
<keyword evidence="2" id="KW-0238">DNA-binding</keyword>
<gene>
    <name evidence="5" type="primary">lacI_2</name>
    <name evidence="5" type="ORF">SDC9_77178</name>
</gene>
<comment type="caution">
    <text evidence="5">The sequence shown here is derived from an EMBL/GenBank/DDBJ whole genome shotgun (WGS) entry which is preliminary data.</text>
</comment>
<dbReference type="Pfam" id="PF13377">
    <property type="entry name" value="Peripla_BP_3"/>
    <property type="match status" value="1"/>
</dbReference>
<dbReference type="SUPFAM" id="SSF53822">
    <property type="entry name" value="Periplasmic binding protein-like I"/>
    <property type="match status" value="1"/>
</dbReference>
<feature type="domain" description="Transcriptional regulator LacI/GalR-like sensor" evidence="4">
    <location>
        <begin position="1"/>
        <end position="80"/>
    </location>
</feature>
<dbReference type="Gene3D" id="3.40.50.2300">
    <property type="match status" value="1"/>
</dbReference>
<proteinExistence type="predicted"/>
<evidence type="ECO:0000256" key="1">
    <source>
        <dbReference type="ARBA" id="ARBA00023015"/>
    </source>
</evidence>
<dbReference type="PANTHER" id="PTHR30146">
    <property type="entry name" value="LACI-RELATED TRANSCRIPTIONAL REPRESSOR"/>
    <property type="match status" value="1"/>
</dbReference>
<evidence type="ECO:0000313" key="5">
    <source>
        <dbReference type="EMBL" id="MPM30628.1"/>
    </source>
</evidence>
<name>A0A644YRM4_9ZZZZ</name>
<accession>A0A644YRM4</accession>
<reference evidence="5" key="1">
    <citation type="submission" date="2019-08" db="EMBL/GenBank/DDBJ databases">
        <authorList>
            <person name="Kucharzyk K."/>
            <person name="Murdoch R.W."/>
            <person name="Higgins S."/>
            <person name="Loffler F."/>
        </authorList>
    </citation>
    <scope>NUCLEOTIDE SEQUENCE</scope>
</reference>
<evidence type="ECO:0000256" key="2">
    <source>
        <dbReference type="ARBA" id="ARBA00023125"/>
    </source>
</evidence>
<dbReference type="GO" id="GO:0003700">
    <property type="term" value="F:DNA-binding transcription factor activity"/>
    <property type="evidence" value="ECO:0007669"/>
    <property type="project" value="TreeGrafter"/>
</dbReference>
<dbReference type="EMBL" id="VSSQ01005841">
    <property type="protein sequence ID" value="MPM30628.1"/>
    <property type="molecule type" value="Genomic_DNA"/>
</dbReference>
<dbReference type="GO" id="GO:0000976">
    <property type="term" value="F:transcription cis-regulatory region binding"/>
    <property type="evidence" value="ECO:0007669"/>
    <property type="project" value="TreeGrafter"/>
</dbReference>
<sequence length="87" mass="9294">MAMGALVACRERGLRPGADLDLVGFDDIALFRHTDPPLTVVSQDIPLLGATAFALLQQVMDGDHPASVRLPTALVVRRSTRQPDTGT</sequence>
<dbReference type="AlphaFoldDB" id="A0A644YRM4"/>
<keyword evidence="1" id="KW-0805">Transcription regulation</keyword>
<dbReference type="PANTHER" id="PTHR30146:SF109">
    <property type="entry name" value="HTH-TYPE TRANSCRIPTIONAL REGULATOR GALS"/>
    <property type="match status" value="1"/>
</dbReference>